<protein>
    <submittedName>
        <fullName evidence="1">ABC transporter permease</fullName>
    </submittedName>
</protein>
<reference evidence="1" key="1">
    <citation type="submission" date="2021-01" db="EMBL/GenBank/DDBJ databases">
        <authorList>
            <person name="Sun Q."/>
        </authorList>
    </citation>
    <scope>NUCLEOTIDE SEQUENCE</scope>
    <source>
        <strain evidence="1">YIM B02566</strain>
    </source>
</reference>
<dbReference type="EMBL" id="JAENHL010000007">
    <property type="protein sequence ID" value="MBK1869160.1"/>
    <property type="molecule type" value="Genomic_DNA"/>
</dbReference>
<gene>
    <name evidence="1" type="ORF">JHL16_22560</name>
</gene>
<comment type="caution">
    <text evidence="1">The sequence shown here is derived from an EMBL/GenBank/DDBJ whole genome shotgun (WGS) entry which is preliminary data.</text>
</comment>
<evidence type="ECO:0000313" key="2">
    <source>
        <dbReference type="Proteomes" id="UP000616151"/>
    </source>
</evidence>
<dbReference type="Proteomes" id="UP000616151">
    <property type="component" value="Unassembled WGS sequence"/>
</dbReference>
<proteinExistence type="predicted"/>
<sequence length="282" mass="30334">MRRAILLLAPSFTVLIGIFAIPVLLLFVVSFWSVKTFRLQPDFSFAAWQRFFTVYGDLTLYTLAVGLAVGLFCTLLGFVFAYAARFKAGRFGDLLLVATLITLFGGYLVKIYAWKSILGADGLLNQALMGIGLTDQPLAFLIYSRGAVIIALVHFLLPFAILPIYAALRNVSETTIEAARDLGASASQVLTRVIVPQCLSGLFSAFAFCFLLAAGDYVTPMLLGGTSGSMLGQFVLLEFSTNFNWPAGSAMSFGLLFVCLLVIGALAAMGSRLMRRSPGAAS</sequence>
<evidence type="ECO:0000313" key="1">
    <source>
        <dbReference type="EMBL" id="MBK1869160.1"/>
    </source>
</evidence>
<keyword evidence="2" id="KW-1185">Reference proteome</keyword>
<accession>A0ACC5R963</accession>
<name>A0ACC5R963_9HYPH</name>
<organism evidence="1 2">
    <name type="scientific">Taklimakanibacter albus</name>
    <dbReference type="NCBI Taxonomy" id="2800327"/>
    <lineage>
        <taxon>Bacteria</taxon>
        <taxon>Pseudomonadati</taxon>
        <taxon>Pseudomonadota</taxon>
        <taxon>Alphaproteobacteria</taxon>
        <taxon>Hyphomicrobiales</taxon>
        <taxon>Aestuariivirgaceae</taxon>
        <taxon>Taklimakanibacter</taxon>
    </lineage>
</organism>